<evidence type="ECO:0000256" key="4">
    <source>
        <dbReference type="ARBA" id="ARBA00023136"/>
    </source>
</evidence>
<evidence type="ECO:0000259" key="6">
    <source>
        <dbReference type="Pfam" id="PF07980"/>
    </source>
</evidence>
<dbReference type="InterPro" id="IPR011990">
    <property type="entry name" value="TPR-like_helical_dom_sf"/>
</dbReference>
<evidence type="ECO:0000256" key="2">
    <source>
        <dbReference type="ARBA" id="ARBA00006275"/>
    </source>
</evidence>
<keyword evidence="3" id="KW-0732">Signal</keyword>
<dbReference type="SUPFAM" id="SSF48452">
    <property type="entry name" value="TPR-like"/>
    <property type="match status" value="1"/>
</dbReference>
<dbReference type="HOGENOM" id="CLU_015553_1_0_10"/>
<comment type="caution">
    <text evidence="8">The sequence shown here is derived from an EMBL/GenBank/DDBJ whole genome shotgun (WGS) entry which is preliminary data.</text>
</comment>
<organism evidence="8 9">
    <name type="scientific">Bacteroides pyogenes F0041</name>
    <dbReference type="NCBI Taxonomy" id="1321819"/>
    <lineage>
        <taxon>Bacteria</taxon>
        <taxon>Pseudomonadati</taxon>
        <taxon>Bacteroidota</taxon>
        <taxon>Bacteroidia</taxon>
        <taxon>Bacteroidales</taxon>
        <taxon>Bacteroidaceae</taxon>
        <taxon>Bacteroides</taxon>
    </lineage>
</organism>
<dbReference type="GO" id="GO:0009279">
    <property type="term" value="C:cell outer membrane"/>
    <property type="evidence" value="ECO:0007669"/>
    <property type="project" value="UniProtKB-SubCell"/>
</dbReference>
<gene>
    <name evidence="8" type="ORF">HMPREF1981_02929</name>
</gene>
<evidence type="ECO:0000313" key="9">
    <source>
        <dbReference type="Proteomes" id="UP000016496"/>
    </source>
</evidence>
<dbReference type="Pfam" id="PF07980">
    <property type="entry name" value="SusD_RagB"/>
    <property type="match status" value="1"/>
</dbReference>
<dbReference type="Pfam" id="PF14322">
    <property type="entry name" value="SusD-like_3"/>
    <property type="match status" value="1"/>
</dbReference>
<feature type="domain" description="SusD-like N-terminal" evidence="7">
    <location>
        <begin position="23"/>
        <end position="201"/>
    </location>
</feature>
<name>U2CCL2_9BACE</name>
<dbReference type="InterPro" id="IPR012944">
    <property type="entry name" value="SusD_RagB_dom"/>
</dbReference>
<keyword evidence="5" id="KW-0998">Cell outer membrane</keyword>
<accession>U2CCL2</accession>
<evidence type="ECO:0000259" key="7">
    <source>
        <dbReference type="Pfam" id="PF14322"/>
    </source>
</evidence>
<proteinExistence type="inferred from homology"/>
<evidence type="ECO:0000256" key="5">
    <source>
        <dbReference type="ARBA" id="ARBA00023237"/>
    </source>
</evidence>
<keyword evidence="4" id="KW-0472">Membrane</keyword>
<dbReference type="Gene3D" id="1.25.40.390">
    <property type="match status" value="1"/>
</dbReference>
<evidence type="ECO:0000256" key="1">
    <source>
        <dbReference type="ARBA" id="ARBA00004442"/>
    </source>
</evidence>
<evidence type="ECO:0000313" key="8">
    <source>
        <dbReference type="EMBL" id="ERI81743.1"/>
    </source>
</evidence>
<dbReference type="EMBL" id="AWSV01000154">
    <property type="protein sequence ID" value="ERI81743.1"/>
    <property type="molecule type" value="Genomic_DNA"/>
</dbReference>
<protein>
    <submittedName>
        <fullName evidence="8">SusD family protein</fullName>
    </submittedName>
</protein>
<dbReference type="Proteomes" id="UP000016496">
    <property type="component" value="Unassembled WGS sequence"/>
</dbReference>
<dbReference type="OrthoDB" id="617686at2"/>
<evidence type="ECO:0000256" key="3">
    <source>
        <dbReference type="ARBA" id="ARBA00022729"/>
    </source>
</evidence>
<dbReference type="AlphaFoldDB" id="U2CCL2"/>
<comment type="similarity">
    <text evidence="2">Belongs to the SusD family.</text>
</comment>
<dbReference type="RefSeq" id="WP_021646689.1">
    <property type="nucleotide sequence ID" value="NZ_KE993153.1"/>
</dbReference>
<reference evidence="8 9" key="1">
    <citation type="submission" date="2013-08" db="EMBL/GenBank/DDBJ databases">
        <authorList>
            <person name="Weinstock G."/>
            <person name="Sodergren E."/>
            <person name="Wylie T."/>
            <person name="Fulton L."/>
            <person name="Fulton R."/>
            <person name="Fronick C."/>
            <person name="O'Laughlin M."/>
            <person name="Godfrey J."/>
            <person name="Miner T."/>
            <person name="Herter B."/>
            <person name="Appelbaum E."/>
            <person name="Cordes M."/>
            <person name="Lek S."/>
            <person name="Wollam A."/>
            <person name="Pepin K.H."/>
            <person name="Palsikar V.B."/>
            <person name="Mitreva M."/>
            <person name="Wilson R.K."/>
        </authorList>
    </citation>
    <scope>NUCLEOTIDE SEQUENCE [LARGE SCALE GENOMIC DNA]</scope>
    <source>
        <strain evidence="8 9">F0041</strain>
    </source>
</reference>
<feature type="domain" description="RagB/SusD" evidence="6">
    <location>
        <begin position="314"/>
        <end position="453"/>
    </location>
</feature>
<comment type="subcellular location">
    <subcellularLocation>
        <location evidence="1">Cell outer membrane</location>
    </subcellularLocation>
</comment>
<sequence length="488" mass="55448">MKSLKNILIYALPALMLCGTSCDFLDKEPENKVPEKNVDFTKTENMYQPVSGVYAKLRTGGMHWVIWPLSVVRDDDIWSGRIDDQATLVAMGEYNYDNTFWGLNEMWNQYYGIIKVANAALVSLDSYAEHITQEEDKARYRSYCGEVRFLRAYAYFRLVQAFGAVTILRDNAQTDMTRSTINAVYRYALEDLKYTEEHTPKLRPNEMAHFGAVTAFSAQHLAAKIHLNMGRYEEVEKLTDNIINSKKFELYPDFYQLFKIPGKVCDESLLECQCTDFGKGSGDIIGPGEWFSFQGPANNGNISGWGFIGIYKEFRHWARQRGEKVRATTSFLEAGTTTPSGDVIRPLQNPTQTDCWNGKAYTPLNQLTEGRTKYGSNNNVRILRYADVLLMNAEAKVRLGKNGDAPLNLVRARAEMPAINGATIEQILDERRMELVCEWGERYNDLIRTGKASSVLGAKGWTADKTYYPIPYEQLSNVPSLKNEPKDE</sequence>
<dbReference type="InterPro" id="IPR033985">
    <property type="entry name" value="SusD-like_N"/>
</dbReference>
<dbReference type="PATRIC" id="fig|1321819.3.peg.2705"/>